<evidence type="ECO:0000256" key="1">
    <source>
        <dbReference type="ARBA" id="ARBA00005077"/>
    </source>
</evidence>
<feature type="binding site" evidence="8">
    <location>
        <position position="224"/>
    </location>
    <ligand>
        <name>L-glutamine</name>
        <dbReference type="ChEBI" id="CHEBI:58359"/>
    </ligand>
</feature>
<dbReference type="PRINTS" id="PR00099">
    <property type="entry name" value="CPSGATASE"/>
</dbReference>
<dbReference type="PANTHER" id="PTHR43418">
    <property type="entry name" value="MULTIFUNCTIONAL TRYPTOPHAN BIOSYNTHESIS PROTEIN-RELATED"/>
    <property type="match status" value="1"/>
</dbReference>
<feature type="binding site" evidence="8">
    <location>
        <position position="291"/>
    </location>
    <ligand>
        <name>L-glutamine</name>
        <dbReference type="ChEBI" id="CHEBI:58359"/>
    </ligand>
</feature>
<evidence type="ECO:0000256" key="5">
    <source>
        <dbReference type="ARBA" id="ARBA00022840"/>
    </source>
</evidence>
<name>A0ABX2T0Q7_9BACL</name>
<protein>
    <recommendedName>
        <fullName evidence="8">Carbamoyl phosphate synthase small chain</fullName>
        <ecNumber evidence="8">6.3.5.5</ecNumber>
    </recommendedName>
    <alternativeName>
        <fullName evidence="8">Carbamoyl phosphate synthetase glutamine chain</fullName>
    </alternativeName>
</protein>
<dbReference type="Gene3D" id="3.50.30.20">
    <property type="entry name" value="Carbamoyl-phosphate synthase small subunit, N-terminal domain"/>
    <property type="match status" value="1"/>
</dbReference>
<gene>
    <name evidence="8 10" type="primary">carA</name>
    <name evidence="10" type="ORF">HZY85_07310</name>
</gene>
<dbReference type="Proteomes" id="UP000531840">
    <property type="component" value="Unassembled WGS sequence"/>
</dbReference>
<comment type="similarity">
    <text evidence="2 8">Belongs to the CarA family.</text>
</comment>
<dbReference type="PANTHER" id="PTHR43418:SF7">
    <property type="entry name" value="CARBAMOYL-PHOSPHATE SYNTHASE SMALL CHAIN"/>
    <property type="match status" value="1"/>
</dbReference>
<dbReference type="Pfam" id="PF00117">
    <property type="entry name" value="GATase"/>
    <property type="match status" value="1"/>
</dbReference>
<evidence type="ECO:0000256" key="7">
    <source>
        <dbReference type="ARBA" id="ARBA00048816"/>
    </source>
</evidence>
<keyword evidence="8" id="KW-0665">Pyrimidine biosynthesis</keyword>
<feature type="binding site" evidence="8">
    <location>
        <position position="253"/>
    </location>
    <ligand>
        <name>L-glutamine</name>
        <dbReference type="ChEBI" id="CHEBI:58359"/>
    </ligand>
</feature>
<dbReference type="HAMAP" id="MF_01209">
    <property type="entry name" value="CPSase_S_chain"/>
    <property type="match status" value="1"/>
</dbReference>
<feature type="binding site" evidence="8">
    <location>
        <position position="294"/>
    </location>
    <ligand>
        <name>L-glutamine</name>
        <dbReference type="ChEBI" id="CHEBI:58359"/>
    </ligand>
</feature>
<evidence type="ECO:0000313" key="11">
    <source>
        <dbReference type="Proteomes" id="UP000531840"/>
    </source>
</evidence>
<dbReference type="GO" id="GO:0004088">
    <property type="term" value="F:carbamoyl-phosphate synthase (glutamine-hydrolyzing) activity"/>
    <property type="evidence" value="ECO:0007669"/>
    <property type="project" value="UniProtKB-EC"/>
</dbReference>
<evidence type="ECO:0000256" key="6">
    <source>
        <dbReference type="ARBA" id="ARBA00022962"/>
    </source>
</evidence>
<comment type="subunit">
    <text evidence="8">Composed of two chains; the small (or glutamine) chain promotes the hydrolysis of glutamine to ammonia, which is used by the large (or ammonia) chain to synthesize carbamoyl phosphate. Tetramer of heterodimers (alpha,beta)4.</text>
</comment>
<accession>A0ABX2T0Q7</accession>
<feature type="region of interest" description="CPSase" evidence="8">
    <location>
        <begin position="1"/>
        <end position="173"/>
    </location>
</feature>
<evidence type="ECO:0000256" key="8">
    <source>
        <dbReference type="HAMAP-Rule" id="MF_01209"/>
    </source>
</evidence>
<evidence type="ECO:0000256" key="3">
    <source>
        <dbReference type="ARBA" id="ARBA00022598"/>
    </source>
</evidence>
<evidence type="ECO:0000313" key="10">
    <source>
        <dbReference type="EMBL" id="NYS47977.1"/>
    </source>
</evidence>
<feature type="active site" evidence="8">
    <location>
        <position position="336"/>
    </location>
</feature>
<dbReference type="SMART" id="SM01097">
    <property type="entry name" value="CPSase_sm_chain"/>
    <property type="match status" value="1"/>
</dbReference>
<dbReference type="SUPFAM" id="SSF52317">
    <property type="entry name" value="Class I glutamine amidotransferase-like"/>
    <property type="match status" value="1"/>
</dbReference>
<comment type="function">
    <text evidence="8">Small subunit of the glutamine-dependent carbamoyl phosphate synthetase (CPSase). CPSase catalyzes the formation of carbamoyl phosphate from the ammonia moiety of glutamine, carbonate, and phosphate donated by ATP, constituting the first step of 2 biosynthetic pathways, one leading to arginine and/or urea and the other to pyrimidine nucleotides. The small subunit (glutamine amidotransferase) binds and cleaves glutamine to supply the large subunit with the substrate ammonia.</text>
</comment>
<evidence type="ECO:0000259" key="9">
    <source>
        <dbReference type="SMART" id="SM01097"/>
    </source>
</evidence>
<evidence type="ECO:0000256" key="2">
    <source>
        <dbReference type="ARBA" id="ARBA00007800"/>
    </source>
</evidence>
<sequence length="363" mass="40508">MYKYNKQLILEDGTVYKGYGFGSDIEMAGEVVFNTAMTGYQETLSDPSYNGQIVTFTYPLIGNYGINKDDYETITPSIKGMIVRELCDKPSNFRTEFTLDEILKDINIPGIAGIDTRALTRKIRQYGTVKGIIVDISRDVEEVVRELKNTELATNQIEQVSTKKAFNSSGRGYRVVLLDCGAKAGIVRELNERNCDIVVMPHNSTAKEILRQKPDGIMLSNGPGDPEDVPETIATIKDLISEVPIFGICMGHQLISLASGAKTYKLKFGHRGANQPVKNLITGKVDITSQNHGYAVDIESLKDTDLELTHIAVNDGTCEGVRHKKYPVFSVQYHPEASPGPHDPNYLFDEFINNMREFKENRK</sequence>
<comment type="pathway">
    <text evidence="8">Pyrimidine metabolism; UMP biosynthesis via de novo pathway; (S)-dihydroorotate from bicarbonate: step 1/3.</text>
</comment>
<organism evidence="10 11">
    <name type="scientific">Gemelliphila palaticanis</name>
    <dbReference type="NCBI Taxonomy" id="81950"/>
    <lineage>
        <taxon>Bacteria</taxon>
        <taxon>Bacillati</taxon>
        <taxon>Bacillota</taxon>
        <taxon>Bacilli</taxon>
        <taxon>Bacillales</taxon>
        <taxon>Gemellaceae</taxon>
        <taxon>Gemelliphila</taxon>
    </lineage>
</organism>
<dbReference type="NCBIfam" id="TIGR01368">
    <property type="entry name" value="CPSaseIIsmall"/>
    <property type="match status" value="1"/>
</dbReference>
<dbReference type="PROSITE" id="PS51273">
    <property type="entry name" value="GATASE_TYPE_1"/>
    <property type="match status" value="1"/>
</dbReference>
<keyword evidence="4 8" id="KW-0547">Nucleotide-binding</keyword>
<dbReference type="Pfam" id="PF00988">
    <property type="entry name" value="CPSase_sm_chain"/>
    <property type="match status" value="1"/>
</dbReference>
<proteinExistence type="inferred from homology"/>
<comment type="catalytic activity">
    <reaction evidence="7 8">
        <text>hydrogencarbonate + L-glutamine + 2 ATP + H2O = carbamoyl phosphate + L-glutamate + 2 ADP + phosphate + 2 H(+)</text>
        <dbReference type="Rhea" id="RHEA:18633"/>
        <dbReference type="ChEBI" id="CHEBI:15377"/>
        <dbReference type="ChEBI" id="CHEBI:15378"/>
        <dbReference type="ChEBI" id="CHEBI:17544"/>
        <dbReference type="ChEBI" id="CHEBI:29985"/>
        <dbReference type="ChEBI" id="CHEBI:30616"/>
        <dbReference type="ChEBI" id="CHEBI:43474"/>
        <dbReference type="ChEBI" id="CHEBI:58228"/>
        <dbReference type="ChEBI" id="CHEBI:58359"/>
        <dbReference type="ChEBI" id="CHEBI:456216"/>
        <dbReference type="EC" id="6.3.5.5"/>
    </reaction>
</comment>
<feature type="binding site" evidence="8">
    <location>
        <position position="222"/>
    </location>
    <ligand>
        <name>L-glutamine</name>
        <dbReference type="ChEBI" id="CHEBI:58359"/>
    </ligand>
</feature>
<dbReference type="InterPro" id="IPR029062">
    <property type="entry name" value="Class_I_gatase-like"/>
</dbReference>
<dbReference type="InterPro" id="IPR050472">
    <property type="entry name" value="Anth_synth/Amidotransfase"/>
</dbReference>
<dbReference type="CDD" id="cd01744">
    <property type="entry name" value="GATase1_CPSase"/>
    <property type="match status" value="1"/>
</dbReference>
<feature type="binding site" evidence="8">
    <location>
        <position position="48"/>
    </location>
    <ligand>
        <name>L-glutamine</name>
        <dbReference type="ChEBI" id="CHEBI:58359"/>
    </ligand>
</feature>
<keyword evidence="5 8" id="KW-0067">ATP-binding</keyword>
<dbReference type="Gene3D" id="3.40.50.880">
    <property type="match status" value="1"/>
</dbReference>
<dbReference type="InterPro" id="IPR002474">
    <property type="entry name" value="CarbamoylP_synth_ssu_N"/>
</dbReference>
<keyword evidence="11" id="KW-1185">Reference proteome</keyword>
<dbReference type="InterPro" id="IPR036480">
    <property type="entry name" value="CarbP_synth_ssu_N_sf"/>
</dbReference>
<keyword evidence="3 8" id="KW-0436">Ligase</keyword>
<keyword evidence="8" id="KW-0028">Amino-acid biosynthesis</keyword>
<dbReference type="InterPro" id="IPR035686">
    <property type="entry name" value="CPSase_GATase1"/>
</dbReference>
<comment type="catalytic activity">
    <reaction evidence="8">
        <text>L-glutamine + H2O = L-glutamate + NH4(+)</text>
        <dbReference type="Rhea" id="RHEA:15889"/>
        <dbReference type="ChEBI" id="CHEBI:15377"/>
        <dbReference type="ChEBI" id="CHEBI:28938"/>
        <dbReference type="ChEBI" id="CHEBI:29985"/>
        <dbReference type="ChEBI" id="CHEBI:58359"/>
    </reaction>
</comment>
<feature type="domain" description="Carbamoyl-phosphate synthase small subunit N-terminal" evidence="9">
    <location>
        <begin position="4"/>
        <end position="134"/>
    </location>
</feature>
<feature type="active site" description="Nucleophile" evidence="8">
    <location>
        <position position="249"/>
    </location>
</feature>
<dbReference type="RefSeq" id="WP_179941758.1">
    <property type="nucleotide sequence ID" value="NZ_JACBYF010000020.1"/>
</dbReference>
<comment type="pathway">
    <text evidence="1 8">Amino-acid biosynthesis; L-arginine biosynthesis; carbamoyl phosphate from bicarbonate: step 1/1.</text>
</comment>
<feature type="binding site" evidence="8">
    <location>
        <position position="293"/>
    </location>
    <ligand>
        <name>L-glutamine</name>
        <dbReference type="ChEBI" id="CHEBI:58359"/>
    </ligand>
</feature>
<dbReference type="EC" id="6.3.5.5" evidence="8"/>
<evidence type="ECO:0000256" key="4">
    <source>
        <dbReference type="ARBA" id="ARBA00022741"/>
    </source>
</evidence>
<dbReference type="EMBL" id="JACBYF010000020">
    <property type="protein sequence ID" value="NYS47977.1"/>
    <property type="molecule type" value="Genomic_DNA"/>
</dbReference>
<keyword evidence="8" id="KW-0055">Arginine biosynthesis</keyword>
<dbReference type="PRINTS" id="PR00096">
    <property type="entry name" value="GATASE"/>
</dbReference>
<feature type="active site" evidence="8">
    <location>
        <position position="334"/>
    </location>
</feature>
<comment type="caution">
    <text evidence="10">The sequence shown here is derived from an EMBL/GenBank/DDBJ whole genome shotgun (WGS) entry which is preliminary data.</text>
</comment>
<dbReference type="NCBIfam" id="NF009475">
    <property type="entry name" value="PRK12838.1"/>
    <property type="match status" value="1"/>
</dbReference>
<feature type="binding site" evidence="8">
    <location>
        <position position="250"/>
    </location>
    <ligand>
        <name>L-glutamine</name>
        <dbReference type="ChEBI" id="CHEBI:58359"/>
    </ligand>
</feature>
<reference evidence="10 11" key="1">
    <citation type="submission" date="2020-07" db="EMBL/GenBank/DDBJ databases">
        <title>MOT database genomes.</title>
        <authorList>
            <person name="Joseph S."/>
            <person name="Aduse-Opoku J."/>
            <person name="Hashim A."/>
            <person name="Wade W."/>
            <person name="Curtis M."/>
        </authorList>
    </citation>
    <scope>NUCLEOTIDE SEQUENCE [LARGE SCALE GENOMIC DNA]</scope>
    <source>
        <strain evidence="10 11">CIP 106318</strain>
    </source>
</reference>
<dbReference type="PRINTS" id="PR00097">
    <property type="entry name" value="ANTSNTHASEII"/>
</dbReference>
<dbReference type="InterPro" id="IPR006274">
    <property type="entry name" value="CarbamoylP_synth_ssu"/>
</dbReference>
<dbReference type="InterPro" id="IPR017926">
    <property type="entry name" value="GATASE"/>
</dbReference>
<dbReference type="SUPFAM" id="SSF52021">
    <property type="entry name" value="Carbamoyl phosphate synthetase, small subunit N-terminal domain"/>
    <property type="match status" value="1"/>
</dbReference>
<keyword evidence="6 8" id="KW-0315">Glutamine amidotransferase</keyword>